<reference evidence="2 3" key="1">
    <citation type="submission" date="2009-08" db="EMBL/GenBank/DDBJ databases">
        <title>The Genome Sequence of Spizellomyces punctatus strain DAOM BR117.</title>
        <authorList>
            <consortium name="The Broad Institute Genome Sequencing Platform"/>
            <person name="Russ C."/>
            <person name="Cuomo C."/>
            <person name="Shea T."/>
            <person name="Young S.K."/>
            <person name="Zeng Q."/>
            <person name="Koehrsen M."/>
            <person name="Haas B."/>
            <person name="Borodovsky M."/>
            <person name="Guigo R."/>
            <person name="Alvarado L."/>
            <person name="Berlin A."/>
            <person name="Bochicchio J."/>
            <person name="Borenstein D."/>
            <person name="Chapman S."/>
            <person name="Chen Z."/>
            <person name="Engels R."/>
            <person name="Freedman E."/>
            <person name="Gellesch M."/>
            <person name="Goldberg J."/>
            <person name="Griggs A."/>
            <person name="Gujja S."/>
            <person name="Heiman D."/>
            <person name="Hepburn T."/>
            <person name="Howarth C."/>
            <person name="Jen D."/>
            <person name="Larson L."/>
            <person name="Lewis B."/>
            <person name="Mehta T."/>
            <person name="Park D."/>
            <person name="Pearson M."/>
            <person name="Roberts A."/>
            <person name="Saif S."/>
            <person name="Shenoy N."/>
            <person name="Sisk P."/>
            <person name="Stolte C."/>
            <person name="Sykes S."/>
            <person name="Thomson T."/>
            <person name="Walk T."/>
            <person name="White J."/>
            <person name="Yandava C."/>
            <person name="Burger G."/>
            <person name="Gray M.W."/>
            <person name="Holland P.W.H."/>
            <person name="King N."/>
            <person name="Lang F.B.F."/>
            <person name="Roger A.J."/>
            <person name="Ruiz-Trillo I."/>
            <person name="Lander E."/>
            <person name="Nusbaum C."/>
        </authorList>
    </citation>
    <scope>NUCLEOTIDE SEQUENCE [LARGE SCALE GENOMIC DNA]</scope>
    <source>
        <strain evidence="2 3">DAOM BR117</strain>
    </source>
</reference>
<dbReference type="InParanoid" id="A0A0L0HBF7"/>
<evidence type="ECO:0000256" key="1">
    <source>
        <dbReference type="SAM" id="MobiDB-lite"/>
    </source>
</evidence>
<sequence>MNYDLYGRGLATACGGAGWILRGMIDRISANAWSPRLSLKCRAGTVVMIGDLFGQSFRFQDAGSSRNVGTFALQTECSVSPHPKSAPSTPQTSRHDREQSNLARRSLRTAPTSNVHCSEKLPSVPSFPEKWELRVDVSLTAGNLDSIDRPRTSSRRNQKKSSGSRLSCVLPTEMFVAASLIVQHFMKDERAIANAKHRARKEWGVRG</sequence>
<dbReference type="VEuPathDB" id="FungiDB:SPPG_06472"/>
<dbReference type="GeneID" id="27689770"/>
<feature type="region of interest" description="Disordered" evidence="1">
    <location>
        <begin position="144"/>
        <end position="164"/>
    </location>
</feature>
<feature type="non-terminal residue" evidence="2">
    <location>
        <position position="1"/>
    </location>
</feature>
<feature type="region of interest" description="Disordered" evidence="1">
    <location>
        <begin position="77"/>
        <end position="121"/>
    </location>
</feature>
<dbReference type="EMBL" id="KQ257461">
    <property type="protein sequence ID" value="KNC98058.1"/>
    <property type="molecule type" value="Genomic_DNA"/>
</dbReference>
<proteinExistence type="predicted"/>
<organism evidence="2 3">
    <name type="scientific">Spizellomyces punctatus (strain DAOM BR117)</name>
    <dbReference type="NCBI Taxonomy" id="645134"/>
    <lineage>
        <taxon>Eukaryota</taxon>
        <taxon>Fungi</taxon>
        <taxon>Fungi incertae sedis</taxon>
        <taxon>Chytridiomycota</taxon>
        <taxon>Chytridiomycota incertae sedis</taxon>
        <taxon>Chytridiomycetes</taxon>
        <taxon>Spizellomycetales</taxon>
        <taxon>Spizellomycetaceae</taxon>
        <taxon>Spizellomyces</taxon>
    </lineage>
</organism>
<name>A0A0L0HBF7_SPIPD</name>
<accession>A0A0L0HBF7</accession>
<dbReference type="OrthoDB" id="2105284at2759"/>
<dbReference type="Proteomes" id="UP000053201">
    <property type="component" value="Unassembled WGS sequence"/>
</dbReference>
<protein>
    <submittedName>
        <fullName evidence="2">Uncharacterized protein</fullName>
    </submittedName>
</protein>
<dbReference type="RefSeq" id="XP_016606098.1">
    <property type="nucleotide sequence ID" value="XM_016754674.1"/>
</dbReference>
<keyword evidence="3" id="KW-1185">Reference proteome</keyword>
<dbReference type="AlphaFoldDB" id="A0A0L0HBF7"/>
<evidence type="ECO:0000313" key="3">
    <source>
        <dbReference type="Proteomes" id="UP000053201"/>
    </source>
</evidence>
<evidence type="ECO:0000313" key="2">
    <source>
        <dbReference type="EMBL" id="KNC98058.1"/>
    </source>
</evidence>
<gene>
    <name evidence="2" type="ORF">SPPG_06472</name>
</gene>